<feature type="transmembrane region" description="Helical" evidence="1">
    <location>
        <begin position="425"/>
        <end position="444"/>
    </location>
</feature>
<feature type="transmembrane region" description="Helical" evidence="1">
    <location>
        <begin position="79"/>
        <end position="99"/>
    </location>
</feature>
<keyword evidence="3" id="KW-1185">Reference proteome</keyword>
<dbReference type="GO" id="GO:0016874">
    <property type="term" value="F:ligase activity"/>
    <property type="evidence" value="ECO:0007669"/>
    <property type="project" value="UniProtKB-KW"/>
</dbReference>
<dbReference type="PANTHER" id="PTHR37422:SF13">
    <property type="entry name" value="LIPOPOLYSACCHARIDE BIOSYNTHESIS PROTEIN PA4999-RELATED"/>
    <property type="match status" value="1"/>
</dbReference>
<keyword evidence="1" id="KW-0812">Transmembrane</keyword>
<keyword evidence="1" id="KW-1133">Transmembrane helix</keyword>
<feature type="transmembrane region" description="Helical" evidence="1">
    <location>
        <begin position="7"/>
        <end position="24"/>
    </location>
</feature>
<dbReference type="PANTHER" id="PTHR37422">
    <property type="entry name" value="TEICHURONIC ACID BIOSYNTHESIS PROTEIN TUAE"/>
    <property type="match status" value="1"/>
</dbReference>
<keyword evidence="1" id="KW-0472">Membrane</keyword>
<sequence>MGVTTKQILYLSGIIFSGIILGVFVAKTQIMGAATIIALPFVIGYLIAIFRNPVLGLYTVLVFSFFVNGVGRYANAGPLGLSIDVFLVIALLAEFFKGFEDDPWPDMKRNPILIAIYVWGAYCMLEFFNPEARSKEAWFYAMRAVILYLILIVVLGIVLMRTEKHLDRVLKIWMIASCIATLWGARQLFVGLDRFEQAWMDSGNATTHILFGKLRVFSFYSDAGQYGAAMGHIGLICILLSLSPFGNRNFKLFYLIGGFFCLWGMSISGTRGALFVVMGGFMAYLGMSRNYKMLVIGGIAAVMFFGMLKFTKIGQSNYQINRMRTGLDPNDPSLQLRLINQAKLRGYLASRPIGGGIGSAGFWGTRFSPGTFLAVTALDSWYVKIWAECGVVGLYVHVGMLLTFMIYFGLKLWKIPPCLLRDKLVALYSGMFGILVACYGNQILGQLPTNVAIYLSISFLYVFTKDEYYEQAVDTTNR</sequence>
<dbReference type="InterPro" id="IPR051533">
    <property type="entry name" value="WaaL-like"/>
</dbReference>
<dbReference type="EMBL" id="JASHIE010000009">
    <property type="protein sequence ID" value="MDI9875453.1"/>
    <property type="molecule type" value="Genomic_DNA"/>
</dbReference>
<reference evidence="2 3" key="1">
    <citation type="submission" date="2023-05" db="EMBL/GenBank/DDBJ databases">
        <title>Novel species of genus Flectobacillus isolated from stream in China.</title>
        <authorList>
            <person name="Lu H."/>
        </authorList>
    </citation>
    <scope>NUCLEOTIDE SEQUENCE [LARGE SCALE GENOMIC DNA]</scope>
    <source>
        <strain evidence="2 3">LFS242W</strain>
    </source>
</reference>
<evidence type="ECO:0000313" key="3">
    <source>
        <dbReference type="Proteomes" id="UP001225761"/>
    </source>
</evidence>
<dbReference type="Proteomes" id="UP001225761">
    <property type="component" value="Unassembled WGS sequence"/>
</dbReference>
<feature type="transmembrane region" description="Helical" evidence="1">
    <location>
        <begin position="346"/>
        <end position="365"/>
    </location>
</feature>
<comment type="caution">
    <text evidence="2">The sequence shown here is derived from an EMBL/GenBank/DDBJ whole genome shotgun (WGS) entry which is preliminary data.</text>
</comment>
<feature type="transmembrane region" description="Helical" evidence="1">
    <location>
        <begin position="385"/>
        <end position="413"/>
    </location>
</feature>
<keyword evidence="2" id="KW-0436">Ligase</keyword>
<feature type="transmembrane region" description="Helical" evidence="1">
    <location>
        <begin position="140"/>
        <end position="160"/>
    </location>
</feature>
<feature type="transmembrane region" description="Helical" evidence="1">
    <location>
        <begin position="30"/>
        <end position="48"/>
    </location>
</feature>
<evidence type="ECO:0000256" key="1">
    <source>
        <dbReference type="SAM" id="Phobius"/>
    </source>
</evidence>
<feature type="transmembrane region" description="Helical" evidence="1">
    <location>
        <begin position="291"/>
        <end position="310"/>
    </location>
</feature>
<feature type="transmembrane region" description="Helical" evidence="1">
    <location>
        <begin position="55"/>
        <end position="73"/>
    </location>
</feature>
<feature type="transmembrane region" description="Helical" evidence="1">
    <location>
        <begin position="172"/>
        <end position="192"/>
    </location>
</feature>
<accession>A0ABT6Z2X2</accession>
<feature type="transmembrane region" description="Helical" evidence="1">
    <location>
        <begin position="111"/>
        <end position="128"/>
    </location>
</feature>
<feature type="transmembrane region" description="Helical" evidence="1">
    <location>
        <begin position="252"/>
        <end position="285"/>
    </location>
</feature>
<evidence type="ECO:0000313" key="2">
    <source>
        <dbReference type="EMBL" id="MDI9875453.1"/>
    </source>
</evidence>
<proteinExistence type="predicted"/>
<dbReference type="RefSeq" id="WP_283382068.1">
    <property type="nucleotide sequence ID" value="NZ_JASHIE010000009.1"/>
</dbReference>
<gene>
    <name evidence="2" type="ORF">QM481_13005</name>
</gene>
<protein>
    <submittedName>
        <fullName evidence="2">O-antigen ligase domain-containing protein</fullName>
    </submittedName>
</protein>
<organism evidence="2 3">
    <name type="scientific">Flectobacillus rivi</name>
    <dbReference type="NCBI Taxonomy" id="2984209"/>
    <lineage>
        <taxon>Bacteria</taxon>
        <taxon>Pseudomonadati</taxon>
        <taxon>Bacteroidota</taxon>
        <taxon>Cytophagia</taxon>
        <taxon>Cytophagales</taxon>
        <taxon>Flectobacillaceae</taxon>
        <taxon>Flectobacillus</taxon>
    </lineage>
</organism>
<name>A0ABT6Z2X2_9BACT</name>
<feature type="transmembrane region" description="Helical" evidence="1">
    <location>
        <begin position="223"/>
        <end position="245"/>
    </location>
</feature>